<dbReference type="AlphaFoldDB" id="A0A3N1XPK0"/>
<gene>
    <name evidence="1" type="ORF">EDD66_105127</name>
</gene>
<name>A0A3N1XPK0_9FIRM</name>
<comment type="caution">
    <text evidence="1">The sequence shown here is derived from an EMBL/GenBank/DDBJ whole genome shotgun (WGS) entry which is preliminary data.</text>
</comment>
<dbReference type="RefSeq" id="WP_123609369.1">
    <property type="nucleotide sequence ID" value="NZ_RJVG01000005.1"/>
</dbReference>
<proteinExistence type="predicted"/>
<protein>
    <submittedName>
        <fullName evidence="1">Uncharacterized protein</fullName>
    </submittedName>
</protein>
<dbReference type="Proteomes" id="UP000273083">
    <property type="component" value="Unassembled WGS sequence"/>
</dbReference>
<evidence type="ECO:0000313" key="2">
    <source>
        <dbReference type="Proteomes" id="UP000273083"/>
    </source>
</evidence>
<reference evidence="1 2" key="1">
    <citation type="submission" date="2018-11" db="EMBL/GenBank/DDBJ databases">
        <title>Genomic Encyclopedia of Type Strains, Phase IV (KMG-IV): sequencing the most valuable type-strain genomes for metagenomic binning, comparative biology and taxonomic classification.</title>
        <authorList>
            <person name="Goeker M."/>
        </authorList>
    </citation>
    <scope>NUCLEOTIDE SEQUENCE [LARGE SCALE GENOMIC DNA]</scope>
    <source>
        <strain evidence="1 2">DSM 26537</strain>
    </source>
</reference>
<evidence type="ECO:0000313" key="1">
    <source>
        <dbReference type="EMBL" id="ROR28188.1"/>
    </source>
</evidence>
<organism evidence="1 2">
    <name type="scientific">Mobilisporobacter senegalensis</name>
    <dbReference type="NCBI Taxonomy" id="1329262"/>
    <lineage>
        <taxon>Bacteria</taxon>
        <taxon>Bacillati</taxon>
        <taxon>Bacillota</taxon>
        <taxon>Clostridia</taxon>
        <taxon>Lachnospirales</taxon>
        <taxon>Lachnospiraceae</taxon>
        <taxon>Mobilisporobacter</taxon>
    </lineage>
</organism>
<sequence length="275" mass="32218">MKASNMGLIFAFVFICAAAIIDTKFNTLSAISNLQIQYNHGVDNAIEAAMDRLVEVDDGLEKKINKDEAIKCFYDSLSINFGVMDNRDLKNKLAGYVPVVAVILDDGFYVYHDKEKVVNNEKIVVKEFSKKYPYQYFDQNITYYFTLMDYVRLIDNTSEEFYEGDYHDLAKLFPQGIMNDEREYDRIRRTCIINTLTDTIEMYINEHNKIAYHYGIQYHFALPYIEREDWYRTIDDISMIAFFQGYPYGNKILGTYNRFALAGARIRKGENLEQK</sequence>
<accession>A0A3N1XPK0</accession>
<dbReference type="OrthoDB" id="1985886at2"/>
<dbReference type="EMBL" id="RJVG01000005">
    <property type="protein sequence ID" value="ROR28188.1"/>
    <property type="molecule type" value="Genomic_DNA"/>
</dbReference>
<keyword evidence="2" id="KW-1185">Reference proteome</keyword>